<dbReference type="Proteomes" id="UP000051672">
    <property type="component" value="Unassembled WGS sequence"/>
</dbReference>
<dbReference type="STRING" id="1423727.FC34_GL000818"/>
<sequence>MNKRSSAYEISVLGILSAIIILQSFIPFFGNITIPGLPAITTVHLTVILGAIILGTKEGMFLGGVWGVSSLIRAYTMATDPLTILLFRNPLIAIIPRILVGLVAGLIFNQIAKQMRTGVWGTVKMSVAGILGAMTNTAGFVLFTWSMYMGHSTQVIAGSTSETFFVLLIGLILGNAIVEVVSAGIITPILGQALIRFKR</sequence>
<dbReference type="EMBL" id="AYZQ01000001">
    <property type="protein sequence ID" value="KRM73096.1"/>
    <property type="molecule type" value="Genomic_DNA"/>
</dbReference>
<keyword evidence="1" id="KW-0472">Membrane</keyword>
<dbReference type="OrthoDB" id="9813540at2"/>
<comment type="caution">
    <text evidence="2">The sequence shown here is derived from an EMBL/GenBank/DDBJ whole genome shotgun (WGS) entry which is preliminary data.</text>
</comment>
<dbReference type="Pfam" id="PF12822">
    <property type="entry name" value="ECF_trnsprt"/>
    <property type="match status" value="1"/>
</dbReference>
<feature type="transmembrane region" description="Helical" evidence="1">
    <location>
        <begin position="90"/>
        <end position="111"/>
    </location>
</feature>
<feature type="transmembrane region" description="Helical" evidence="1">
    <location>
        <begin position="32"/>
        <end position="54"/>
    </location>
</feature>
<protein>
    <recommendedName>
        <fullName evidence="4">Integral membrane protein</fullName>
    </recommendedName>
</protein>
<feature type="transmembrane region" description="Helical" evidence="1">
    <location>
        <begin position="61"/>
        <end position="78"/>
    </location>
</feature>
<evidence type="ECO:0000313" key="3">
    <source>
        <dbReference type="Proteomes" id="UP000051672"/>
    </source>
</evidence>
<dbReference type="GO" id="GO:0022857">
    <property type="term" value="F:transmembrane transporter activity"/>
    <property type="evidence" value="ECO:0007669"/>
    <property type="project" value="InterPro"/>
</dbReference>
<feature type="transmembrane region" description="Helical" evidence="1">
    <location>
        <begin position="165"/>
        <end position="190"/>
    </location>
</feature>
<dbReference type="RefSeq" id="WP_057894095.1">
    <property type="nucleotide sequence ID" value="NZ_AYZQ01000001.1"/>
</dbReference>
<dbReference type="InterPro" id="IPR024529">
    <property type="entry name" value="ECF_trnsprt_substrate-spec"/>
</dbReference>
<keyword evidence="3" id="KW-1185">Reference proteome</keyword>
<gene>
    <name evidence="2" type="ORF">FC34_GL000818</name>
</gene>
<name>A0A0R2B0S7_9LACO</name>
<proteinExistence type="predicted"/>
<dbReference type="AlphaFoldDB" id="A0A0R2B0S7"/>
<dbReference type="Gene3D" id="1.10.1760.20">
    <property type="match status" value="1"/>
</dbReference>
<evidence type="ECO:0008006" key="4">
    <source>
        <dbReference type="Google" id="ProtNLM"/>
    </source>
</evidence>
<evidence type="ECO:0000256" key="1">
    <source>
        <dbReference type="SAM" id="Phobius"/>
    </source>
</evidence>
<keyword evidence="1" id="KW-1133">Transmembrane helix</keyword>
<feature type="transmembrane region" description="Helical" evidence="1">
    <location>
        <begin position="123"/>
        <end position="145"/>
    </location>
</feature>
<accession>A0A0R2B0S7</accession>
<reference evidence="2 3" key="1">
    <citation type="journal article" date="2015" name="Genome Announc.">
        <title>Expanding the biotechnology potential of lactobacilli through comparative genomics of 213 strains and associated genera.</title>
        <authorList>
            <person name="Sun Z."/>
            <person name="Harris H.M."/>
            <person name="McCann A."/>
            <person name="Guo C."/>
            <person name="Argimon S."/>
            <person name="Zhang W."/>
            <person name="Yang X."/>
            <person name="Jeffery I.B."/>
            <person name="Cooney J.C."/>
            <person name="Kagawa T.F."/>
            <person name="Liu W."/>
            <person name="Song Y."/>
            <person name="Salvetti E."/>
            <person name="Wrobel A."/>
            <person name="Rasinkangas P."/>
            <person name="Parkhill J."/>
            <person name="Rea M.C."/>
            <person name="O'Sullivan O."/>
            <person name="Ritari J."/>
            <person name="Douillard F.P."/>
            <person name="Paul Ross R."/>
            <person name="Yang R."/>
            <person name="Briner A.E."/>
            <person name="Felis G.E."/>
            <person name="de Vos W.M."/>
            <person name="Barrangou R."/>
            <person name="Klaenhammer T.R."/>
            <person name="Caufield P.W."/>
            <person name="Cui Y."/>
            <person name="Zhang H."/>
            <person name="O'Toole P.W."/>
        </authorList>
    </citation>
    <scope>NUCLEOTIDE SEQUENCE [LARGE SCALE GENOMIC DNA]</scope>
    <source>
        <strain evidence="2 3">DSM 23927</strain>
    </source>
</reference>
<dbReference type="PATRIC" id="fig|1423727.3.peg.825"/>
<evidence type="ECO:0000313" key="2">
    <source>
        <dbReference type="EMBL" id="KRM73096.1"/>
    </source>
</evidence>
<feature type="transmembrane region" description="Helical" evidence="1">
    <location>
        <begin position="7"/>
        <end position="26"/>
    </location>
</feature>
<organism evidence="2 3">
    <name type="scientific">Lacticaseibacillus brantae DSM 23927</name>
    <dbReference type="NCBI Taxonomy" id="1423727"/>
    <lineage>
        <taxon>Bacteria</taxon>
        <taxon>Bacillati</taxon>
        <taxon>Bacillota</taxon>
        <taxon>Bacilli</taxon>
        <taxon>Lactobacillales</taxon>
        <taxon>Lactobacillaceae</taxon>
        <taxon>Lacticaseibacillus</taxon>
    </lineage>
</organism>
<keyword evidence="1" id="KW-0812">Transmembrane</keyword>